<keyword evidence="6" id="KW-0520">NAD</keyword>
<dbReference type="Gene3D" id="1.10.1040.10">
    <property type="entry name" value="N-(1-d-carboxylethyl)-l-norvaline Dehydrogenase, domain 2"/>
    <property type="match status" value="1"/>
</dbReference>
<dbReference type="GO" id="GO:0050661">
    <property type="term" value="F:NADP binding"/>
    <property type="evidence" value="ECO:0007669"/>
    <property type="project" value="InterPro"/>
</dbReference>
<dbReference type="Pfam" id="PF03446">
    <property type="entry name" value="NAD_binding_2"/>
    <property type="match status" value="1"/>
</dbReference>
<comment type="pathway">
    <text evidence="1">Amino-acid degradation; L-valine degradation.</text>
</comment>
<evidence type="ECO:0000256" key="1">
    <source>
        <dbReference type="ARBA" id="ARBA00005109"/>
    </source>
</evidence>
<evidence type="ECO:0000313" key="12">
    <source>
        <dbReference type="Proteomes" id="UP001271007"/>
    </source>
</evidence>
<keyword evidence="12" id="KW-1185">Reference proteome</keyword>
<keyword evidence="5" id="KW-0560">Oxidoreductase</keyword>
<dbReference type="PROSITE" id="PS00895">
    <property type="entry name" value="3_HYDROXYISOBUT_DH"/>
    <property type="match status" value="1"/>
</dbReference>
<comment type="catalytic activity">
    <reaction evidence="7">
        <text>3-hydroxy-2-methylpropanoate + NAD(+) = 2-methyl-3-oxopropanoate + NADH + H(+)</text>
        <dbReference type="Rhea" id="RHEA:17681"/>
        <dbReference type="ChEBI" id="CHEBI:11805"/>
        <dbReference type="ChEBI" id="CHEBI:15378"/>
        <dbReference type="ChEBI" id="CHEBI:57540"/>
        <dbReference type="ChEBI" id="CHEBI:57700"/>
        <dbReference type="ChEBI" id="CHEBI:57945"/>
        <dbReference type="EC" id="1.1.1.31"/>
    </reaction>
</comment>
<dbReference type="InterPro" id="IPR013328">
    <property type="entry name" value="6PGD_dom2"/>
</dbReference>
<dbReference type="PANTHER" id="PTHR22981:SF7">
    <property type="entry name" value="3-HYDROXYISOBUTYRATE DEHYDROGENASE, MITOCHONDRIAL"/>
    <property type="match status" value="1"/>
</dbReference>
<dbReference type="Gene3D" id="3.40.50.720">
    <property type="entry name" value="NAD(P)-binding Rossmann-like Domain"/>
    <property type="match status" value="1"/>
</dbReference>
<reference evidence="11" key="1">
    <citation type="submission" date="2023-04" db="EMBL/GenBank/DDBJ databases">
        <title>Black Yeasts Isolated from many extreme environments.</title>
        <authorList>
            <person name="Coleine C."/>
            <person name="Stajich J.E."/>
            <person name="Selbmann L."/>
        </authorList>
    </citation>
    <scope>NUCLEOTIDE SEQUENCE</scope>
    <source>
        <strain evidence="11">CCFEE 5312</strain>
    </source>
</reference>
<dbReference type="GO" id="GO:0008442">
    <property type="term" value="F:3-hydroxyisobutyrate dehydrogenase activity"/>
    <property type="evidence" value="ECO:0007669"/>
    <property type="project" value="UniProtKB-EC"/>
</dbReference>
<organism evidence="11 12">
    <name type="scientific">Extremus antarcticus</name>
    <dbReference type="NCBI Taxonomy" id="702011"/>
    <lineage>
        <taxon>Eukaryota</taxon>
        <taxon>Fungi</taxon>
        <taxon>Dikarya</taxon>
        <taxon>Ascomycota</taxon>
        <taxon>Pezizomycotina</taxon>
        <taxon>Dothideomycetes</taxon>
        <taxon>Dothideomycetidae</taxon>
        <taxon>Mycosphaerellales</taxon>
        <taxon>Extremaceae</taxon>
        <taxon>Extremus</taxon>
    </lineage>
</organism>
<feature type="active site" evidence="8">
    <location>
        <position position="192"/>
    </location>
</feature>
<feature type="domain" description="3-hydroxyisobutyrate dehydrogenase-like NAD-binding" evidence="10">
    <location>
        <begin position="187"/>
        <end position="313"/>
    </location>
</feature>
<dbReference type="EMBL" id="JAWDJX010000171">
    <property type="protein sequence ID" value="KAK3045683.1"/>
    <property type="molecule type" value="Genomic_DNA"/>
</dbReference>
<dbReference type="PIRSF" id="PIRSF000103">
    <property type="entry name" value="HIBADH"/>
    <property type="match status" value="1"/>
</dbReference>
<gene>
    <name evidence="11" type="ORF">LTR09_012763</name>
</gene>
<name>A0AAJ0D9C4_9PEZI</name>
<dbReference type="AlphaFoldDB" id="A0AAJ0D9C4"/>
<dbReference type="InterPro" id="IPR008927">
    <property type="entry name" value="6-PGluconate_DH-like_C_sf"/>
</dbReference>
<evidence type="ECO:0000259" key="9">
    <source>
        <dbReference type="Pfam" id="PF03446"/>
    </source>
</evidence>
<dbReference type="Pfam" id="PF14833">
    <property type="entry name" value="NAD_binding_11"/>
    <property type="match status" value="1"/>
</dbReference>
<dbReference type="InterPro" id="IPR015815">
    <property type="entry name" value="HIBADH-related"/>
</dbReference>
<dbReference type="FunFam" id="1.10.1040.10:FF:000006">
    <property type="entry name" value="3-hydroxyisobutyrate dehydrogenase"/>
    <property type="match status" value="1"/>
</dbReference>
<feature type="domain" description="6-phosphogluconate dehydrogenase NADP-binding" evidence="9">
    <location>
        <begin position="15"/>
        <end position="183"/>
    </location>
</feature>
<dbReference type="GO" id="GO:0006574">
    <property type="term" value="P:L-valine catabolic process"/>
    <property type="evidence" value="ECO:0007669"/>
    <property type="project" value="TreeGrafter"/>
</dbReference>
<comment type="similarity">
    <text evidence="2">Belongs to the HIBADH-related family. 3-hydroxyisobutyrate dehydrogenase subfamily.</text>
</comment>
<dbReference type="InterPro" id="IPR006115">
    <property type="entry name" value="6PGDH_NADP-bd"/>
</dbReference>
<comment type="caution">
    <text evidence="11">The sequence shown here is derived from an EMBL/GenBank/DDBJ whole genome shotgun (WGS) entry which is preliminary data.</text>
</comment>
<accession>A0AAJ0D9C4</accession>
<evidence type="ECO:0000256" key="3">
    <source>
        <dbReference type="ARBA" id="ARBA00012991"/>
    </source>
</evidence>
<dbReference type="PANTHER" id="PTHR22981">
    <property type="entry name" value="3-HYDROXYISOBUTYRATE DEHYDROGENASE-RELATED"/>
    <property type="match status" value="1"/>
</dbReference>
<dbReference type="Proteomes" id="UP001271007">
    <property type="component" value="Unassembled WGS sequence"/>
</dbReference>
<proteinExistence type="inferred from homology"/>
<dbReference type="InterPro" id="IPR036291">
    <property type="entry name" value="NAD(P)-bd_dom_sf"/>
</dbReference>
<evidence type="ECO:0000256" key="7">
    <source>
        <dbReference type="ARBA" id="ARBA00049197"/>
    </source>
</evidence>
<evidence type="ECO:0000259" key="10">
    <source>
        <dbReference type="Pfam" id="PF14833"/>
    </source>
</evidence>
<dbReference type="SUPFAM" id="SSF51735">
    <property type="entry name" value="NAD(P)-binding Rossmann-fold domains"/>
    <property type="match status" value="1"/>
</dbReference>
<evidence type="ECO:0000256" key="6">
    <source>
        <dbReference type="ARBA" id="ARBA00023027"/>
    </source>
</evidence>
<dbReference type="GO" id="GO:0051287">
    <property type="term" value="F:NAD binding"/>
    <property type="evidence" value="ECO:0007669"/>
    <property type="project" value="InterPro"/>
</dbReference>
<evidence type="ECO:0000256" key="8">
    <source>
        <dbReference type="PIRSR" id="PIRSR000103-1"/>
    </source>
</evidence>
<dbReference type="GO" id="GO:0005739">
    <property type="term" value="C:mitochondrion"/>
    <property type="evidence" value="ECO:0007669"/>
    <property type="project" value="TreeGrafter"/>
</dbReference>
<keyword evidence="4" id="KW-0101">Branched-chain amino acid catabolism</keyword>
<dbReference type="EC" id="1.1.1.31" evidence="3"/>
<dbReference type="InterPro" id="IPR029154">
    <property type="entry name" value="HIBADH-like_NADP-bd"/>
</dbReference>
<dbReference type="InterPro" id="IPR002204">
    <property type="entry name" value="3-OH-isobutyrate_DH-rel_CS"/>
</dbReference>
<sequence length="317" mass="33851">MSATKAATTGLNATYGFIGLGHMGYPMAVNLRSKIPRSARLVVFDTNRAVSDKLAEQFDGVEVANTAREVAEKSATIVTVLPRPQHVQSVIRSMLQPTKLPLDGLDKKRLFIDCSTIDPGTSGALAEEVKFSGQGDFVDAPMSGGAVGARDATLTFMVGASEELKDRVHAVLIMLGKKIVFVGPQTSGVKAKLANNYILAIANIGAAEAMRMATAWNIDITTLTDIINSSTGRCWPTEANHPVPGIIQDSPSSRGYTGGFATALMNKDLHLALMGAAQAGFEPSLGRVAHELYCEVEKDEEMKNQDCSVMYKFLGGR</sequence>
<evidence type="ECO:0000256" key="2">
    <source>
        <dbReference type="ARBA" id="ARBA00006013"/>
    </source>
</evidence>
<dbReference type="SUPFAM" id="SSF48179">
    <property type="entry name" value="6-phosphogluconate dehydrogenase C-terminal domain-like"/>
    <property type="match status" value="1"/>
</dbReference>
<evidence type="ECO:0000256" key="4">
    <source>
        <dbReference type="ARBA" id="ARBA00022456"/>
    </source>
</evidence>
<evidence type="ECO:0000313" key="11">
    <source>
        <dbReference type="EMBL" id="KAK3045683.1"/>
    </source>
</evidence>
<evidence type="ECO:0000256" key="5">
    <source>
        <dbReference type="ARBA" id="ARBA00023002"/>
    </source>
</evidence>
<protein>
    <recommendedName>
        <fullName evidence="3">3-hydroxyisobutyrate dehydrogenase</fullName>
        <ecNumber evidence="3">1.1.1.31</ecNumber>
    </recommendedName>
</protein>